<dbReference type="AlphaFoldDB" id="A0A4Z1T1Z2"/>
<evidence type="ECO:0000313" key="3">
    <source>
        <dbReference type="Proteomes" id="UP000315496"/>
    </source>
</evidence>
<sequence>MAGVNVPLQQSKTRIAKRYSEAQPKMTRTNIARIIVLISTLLLAGTAVFLIVYFTTKKPTYKPPAYQTVSDDLFADYLLLSKGICAWSHTSESKLDGEPSYGALLRNKDNSFDYLLNFSTRHAIDTIYLYGGCAQWDSNAWASGLLPYEADLRSASRKAALKGLRVGIVTYLNDDADNLTSYSNIRDFSKAVLSFKNELATAATAGTSIAASDLLVQCNLRPTQPEAYAYALETFYLLRDALSGSSIAIEGIILPNHLEEWKFRPELYQTLGITPIVMEMLEAGEKVSYASVLSKLVDTVMVLAESTNEYVLIEQWEATLKLFKTIRPMYDMSDDALGSQVYRAPDGFLSILPTLAALCRTYNRLGHECGPPMLSSYVDYHKALYIQEPIKSNSGFLIDLYYNVPRSGAD</sequence>
<dbReference type="EMBL" id="VDLU01000005">
    <property type="protein sequence ID" value="TNJ26421.1"/>
    <property type="molecule type" value="Genomic_DNA"/>
</dbReference>
<comment type="caution">
    <text evidence="2">The sequence shown here is derived from an EMBL/GenBank/DDBJ whole genome shotgun (WGS) entry which is preliminary data.</text>
</comment>
<evidence type="ECO:0000256" key="1">
    <source>
        <dbReference type="SAM" id="Phobius"/>
    </source>
</evidence>
<keyword evidence="1" id="KW-0472">Membrane</keyword>
<gene>
    <name evidence="2" type="ORF">GMRT_14664</name>
</gene>
<name>A0A4Z1T1Z2_GIAMU</name>
<feature type="transmembrane region" description="Helical" evidence="1">
    <location>
        <begin position="34"/>
        <end position="54"/>
    </location>
</feature>
<proteinExistence type="predicted"/>
<dbReference type="VEuPathDB" id="GiardiaDB:GMRT_14664"/>
<keyword evidence="1" id="KW-1133">Transmembrane helix</keyword>
<dbReference type="Proteomes" id="UP000315496">
    <property type="component" value="Chromosome 5"/>
</dbReference>
<evidence type="ECO:0000313" key="2">
    <source>
        <dbReference type="EMBL" id="TNJ26421.1"/>
    </source>
</evidence>
<reference evidence="2 3" key="1">
    <citation type="submission" date="2019-05" db="EMBL/GenBank/DDBJ databases">
        <title>The compact genome of Giardia muris reveals important steps in the evolution of intestinal protozoan parasites.</title>
        <authorList>
            <person name="Xu F."/>
            <person name="Jimenez-Gonzalez A."/>
            <person name="Einarsson E."/>
            <person name="Astvaldsson A."/>
            <person name="Peirasmaki D."/>
            <person name="Eckmann L."/>
            <person name="Andersson J.O."/>
            <person name="Svard S.G."/>
            <person name="Jerlstrom-Hultqvist J."/>
        </authorList>
    </citation>
    <scope>NUCLEOTIDE SEQUENCE [LARGE SCALE GENOMIC DNA]</scope>
    <source>
        <strain evidence="2 3">Roberts-Thomson</strain>
    </source>
</reference>
<accession>A0A4Z1T1Z2</accession>
<organism evidence="2 3">
    <name type="scientific">Giardia muris</name>
    <dbReference type="NCBI Taxonomy" id="5742"/>
    <lineage>
        <taxon>Eukaryota</taxon>
        <taxon>Metamonada</taxon>
        <taxon>Diplomonadida</taxon>
        <taxon>Hexamitidae</taxon>
        <taxon>Giardiinae</taxon>
        <taxon>Giardia</taxon>
    </lineage>
</organism>
<keyword evidence="3" id="KW-1185">Reference proteome</keyword>
<keyword evidence="1" id="KW-0812">Transmembrane</keyword>
<protein>
    <submittedName>
        <fullName evidence="2">Uncharacterized protein</fullName>
    </submittedName>
</protein>
<dbReference type="OrthoDB" id="10251696at2759"/>